<feature type="binding site" evidence="2">
    <location>
        <begin position="280"/>
        <end position="287"/>
    </location>
    <ligand>
        <name>ATP</name>
        <dbReference type="ChEBI" id="CHEBI:30616"/>
    </ligand>
</feature>
<evidence type="ECO:0000259" key="3">
    <source>
        <dbReference type="PROSITE" id="PS51459"/>
    </source>
</evidence>
<evidence type="ECO:0000313" key="4">
    <source>
        <dbReference type="EMBL" id="SFC29840.1"/>
    </source>
</evidence>
<evidence type="ECO:0000256" key="1">
    <source>
        <dbReference type="PIRSR" id="PIRSR640198-1"/>
    </source>
</evidence>
<evidence type="ECO:0000313" key="5">
    <source>
        <dbReference type="Proteomes" id="UP000199058"/>
    </source>
</evidence>
<keyword evidence="5" id="KW-1185">Reference proteome</keyword>
<keyword evidence="2" id="KW-0547">Nucleotide-binding</keyword>
<dbReference type="EMBL" id="FOLH01000004">
    <property type="protein sequence ID" value="SFC29840.1"/>
    <property type="molecule type" value="Genomic_DNA"/>
</dbReference>
<keyword evidence="2" id="KW-0067">ATP-binding</keyword>
<dbReference type="GO" id="GO:0005524">
    <property type="term" value="F:ATP binding"/>
    <property type="evidence" value="ECO:0007669"/>
    <property type="project" value="UniProtKB-KW"/>
</dbReference>
<name>A0A1I1I9A4_9GAMM</name>
<gene>
    <name evidence="4" type="ORF">SAMN05660443_2129</name>
</gene>
<dbReference type="OrthoDB" id="9807853at2"/>
<dbReference type="Gene3D" id="1.10.3290.10">
    <property type="entry name" value="Fido-like domain"/>
    <property type="match status" value="1"/>
</dbReference>
<dbReference type="SUPFAM" id="SSF140931">
    <property type="entry name" value="Fic-like"/>
    <property type="match status" value="1"/>
</dbReference>
<dbReference type="RefSeq" id="WP_091963192.1">
    <property type="nucleotide sequence ID" value="NZ_FOLH01000004.1"/>
</dbReference>
<proteinExistence type="predicted"/>
<reference evidence="4 5" key="1">
    <citation type="submission" date="2016-10" db="EMBL/GenBank/DDBJ databases">
        <authorList>
            <person name="de Groot N.N."/>
        </authorList>
    </citation>
    <scope>NUCLEOTIDE SEQUENCE [LARGE SCALE GENOMIC DNA]</scope>
    <source>
        <strain evidence="4 5">DSM 18438</strain>
    </source>
</reference>
<protein>
    <submittedName>
        <fullName evidence="4">Fic family protein</fullName>
    </submittedName>
</protein>
<feature type="active site" evidence="1">
    <location>
        <position position="276"/>
    </location>
</feature>
<dbReference type="InterPro" id="IPR036597">
    <property type="entry name" value="Fido-like_dom_sf"/>
</dbReference>
<organism evidence="4 5">
    <name type="scientific">Marinospirillum celere</name>
    <dbReference type="NCBI Taxonomy" id="1122252"/>
    <lineage>
        <taxon>Bacteria</taxon>
        <taxon>Pseudomonadati</taxon>
        <taxon>Pseudomonadota</taxon>
        <taxon>Gammaproteobacteria</taxon>
        <taxon>Oceanospirillales</taxon>
        <taxon>Oceanospirillaceae</taxon>
        <taxon>Marinospirillum</taxon>
    </lineage>
</organism>
<evidence type="ECO:0000256" key="2">
    <source>
        <dbReference type="PIRSR" id="PIRSR640198-2"/>
    </source>
</evidence>
<dbReference type="InterPro" id="IPR040198">
    <property type="entry name" value="Fido_containing"/>
</dbReference>
<dbReference type="PANTHER" id="PTHR13504">
    <property type="entry name" value="FIDO DOMAIN-CONTAINING PROTEIN DDB_G0283145"/>
    <property type="match status" value="1"/>
</dbReference>
<dbReference type="AlphaFoldDB" id="A0A1I1I9A4"/>
<accession>A0A1I1I9A4</accession>
<dbReference type="Pfam" id="PF02661">
    <property type="entry name" value="Fic"/>
    <property type="match status" value="1"/>
</dbReference>
<dbReference type="PROSITE" id="PS51459">
    <property type="entry name" value="FIDO"/>
    <property type="match status" value="1"/>
</dbReference>
<dbReference type="Proteomes" id="UP000199058">
    <property type="component" value="Unassembled WGS sequence"/>
</dbReference>
<dbReference type="STRING" id="1122252.SAMN05660443_2129"/>
<dbReference type="InterPro" id="IPR003812">
    <property type="entry name" value="Fido"/>
</dbReference>
<feature type="domain" description="Fido" evidence="3">
    <location>
        <begin position="183"/>
        <end position="338"/>
    </location>
</feature>
<dbReference type="PANTHER" id="PTHR13504:SF38">
    <property type="entry name" value="FIDO DOMAIN-CONTAINING PROTEIN"/>
    <property type="match status" value="1"/>
</dbReference>
<sequence>MKLPSPPPDLNVLLPALSGSQLMQLVAKPLGPGDVKGRYLHWDKLRHLVPPEGMTPEVYWAAIKQTRKRLYRPIPLKDKAGQPFVFCIPETLMRRLLWISEQATGSIEGDSRVRDPKTRQQYLINSLIEESINSSQLEGASTTRRVAKELLRSGRKAKDLSEQMIINNYQAMRFIREYRDEPLTPSLVFELHRILTEGTLEEDDQNKAGRFRSSEDDICVFSKDDQLLHVPPVAGELEARLKALCAFANAEGEAEDEYIPPVLRAIIVHFMVGYDHPFVDGNGRTARALFYWVMARADYWLMEYVSISRVIKQAPGQYMKAYLYTETDDLDLTYFMDHQLTVIQQAITDLHAWLAEKMQALRESEEVLTGSRLQGQLNSRQLALLEHALKHPGHEYTIKEHQQAHAVVYQTARTDLLTLVEPFRLLRRVRLGKKDVFIAPADLRSKITTGKLSS</sequence>